<dbReference type="AlphaFoldDB" id="A0A368QKQ2"/>
<sequence length="105" mass="12613">MDIKEKVRILSYDASKRKEIAAAMTVTCYCHRLYSRFFTEEQWSMTVRYVQVDQRRLLNKGNDKSTIQVDSTIPLCRHFWSLFLQTWWCFSSSEPDKRRLESSFS</sequence>
<name>A0A368QKQ2_SETIT</name>
<protein>
    <submittedName>
        <fullName evidence="1">Uncharacterized protein</fullName>
    </submittedName>
</protein>
<reference evidence="1" key="2">
    <citation type="submission" date="2015-07" db="EMBL/GenBank/DDBJ databases">
        <authorList>
            <person name="Noorani M."/>
        </authorList>
    </citation>
    <scope>NUCLEOTIDE SEQUENCE</scope>
    <source>
        <strain evidence="1">Yugu1</strain>
    </source>
</reference>
<evidence type="ECO:0000313" key="1">
    <source>
        <dbReference type="EMBL" id="RCV17850.1"/>
    </source>
</evidence>
<reference evidence="1" key="1">
    <citation type="journal article" date="2012" name="Nat. Biotechnol.">
        <title>Reference genome sequence of the model plant Setaria.</title>
        <authorList>
            <person name="Bennetzen J.L."/>
            <person name="Schmutz J."/>
            <person name="Wang H."/>
            <person name="Percifield R."/>
            <person name="Hawkins J."/>
            <person name="Pontaroli A.C."/>
            <person name="Estep M."/>
            <person name="Feng L."/>
            <person name="Vaughn J.N."/>
            <person name="Grimwood J."/>
            <person name="Jenkins J."/>
            <person name="Barry K."/>
            <person name="Lindquist E."/>
            <person name="Hellsten U."/>
            <person name="Deshpande S."/>
            <person name="Wang X."/>
            <person name="Wu X."/>
            <person name="Mitros T."/>
            <person name="Triplett J."/>
            <person name="Yang X."/>
            <person name="Ye C.Y."/>
            <person name="Mauro-Herrera M."/>
            <person name="Wang L."/>
            <person name="Li P."/>
            <person name="Sharma M."/>
            <person name="Sharma R."/>
            <person name="Ronald P.C."/>
            <person name="Panaud O."/>
            <person name="Kellogg E.A."/>
            <person name="Brutnell T.P."/>
            <person name="Doust A.N."/>
            <person name="Tuskan G.A."/>
            <person name="Rokhsar D."/>
            <person name="Devos K.M."/>
        </authorList>
    </citation>
    <scope>NUCLEOTIDE SEQUENCE [LARGE SCALE GENOMIC DNA]</scope>
    <source>
        <strain evidence="1">Yugu1</strain>
    </source>
</reference>
<proteinExistence type="predicted"/>
<dbReference type="EMBL" id="CM003530">
    <property type="protein sequence ID" value="RCV17850.1"/>
    <property type="molecule type" value="Genomic_DNA"/>
</dbReference>
<gene>
    <name evidence="1" type="ORF">SETIT_3G252900v2</name>
</gene>
<organism evidence="1">
    <name type="scientific">Setaria italica</name>
    <name type="common">Foxtail millet</name>
    <name type="synonym">Panicum italicum</name>
    <dbReference type="NCBI Taxonomy" id="4555"/>
    <lineage>
        <taxon>Eukaryota</taxon>
        <taxon>Viridiplantae</taxon>
        <taxon>Streptophyta</taxon>
        <taxon>Embryophyta</taxon>
        <taxon>Tracheophyta</taxon>
        <taxon>Spermatophyta</taxon>
        <taxon>Magnoliopsida</taxon>
        <taxon>Liliopsida</taxon>
        <taxon>Poales</taxon>
        <taxon>Poaceae</taxon>
        <taxon>PACMAD clade</taxon>
        <taxon>Panicoideae</taxon>
        <taxon>Panicodae</taxon>
        <taxon>Paniceae</taxon>
        <taxon>Cenchrinae</taxon>
        <taxon>Setaria</taxon>
    </lineage>
</organism>
<accession>A0A368QKQ2</accession>